<evidence type="ECO:0000256" key="2">
    <source>
        <dbReference type="SAM" id="MobiDB-lite"/>
    </source>
</evidence>
<evidence type="ECO:0000256" key="1">
    <source>
        <dbReference type="SAM" id="Coils"/>
    </source>
</evidence>
<feature type="compositionally biased region" description="Basic and acidic residues" evidence="2">
    <location>
        <begin position="284"/>
        <end position="302"/>
    </location>
</feature>
<feature type="region of interest" description="Disordered" evidence="2">
    <location>
        <begin position="1"/>
        <end position="24"/>
    </location>
</feature>
<dbReference type="AlphaFoldDB" id="A0A2D0REM9"/>
<dbReference type="RefSeq" id="XP_017328978.1">
    <property type="nucleotide sequence ID" value="XM_017473489.3"/>
</dbReference>
<dbReference type="KEGG" id="ipu:108268477"/>
<organism evidence="3 4">
    <name type="scientific">Ictalurus punctatus</name>
    <name type="common">Channel catfish</name>
    <name type="synonym">Silurus punctatus</name>
    <dbReference type="NCBI Taxonomy" id="7998"/>
    <lineage>
        <taxon>Eukaryota</taxon>
        <taxon>Metazoa</taxon>
        <taxon>Chordata</taxon>
        <taxon>Craniata</taxon>
        <taxon>Vertebrata</taxon>
        <taxon>Euteleostomi</taxon>
        <taxon>Actinopterygii</taxon>
        <taxon>Neopterygii</taxon>
        <taxon>Teleostei</taxon>
        <taxon>Ostariophysi</taxon>
        <taxon>Siluriformes</taxon>
        <taxon>Ictaluridae</taxon>
        <taxon>Ictalurus</taxon>
    </lineage>
</organism>
<keyword evidence="3" id="KW-1185">Reference proteome</keyword>
<evidence type="ECO:0000313" key="3">
    <source>
        <dbReference type="Proteomes" id="UP000221080"/>
    </source>
</evidence>
<accession>A0A2D0REM9</accession>
<sequence length="386" mass="44964">MSKSVKLRSRVGKPLKAQLSTKDETSNLKDQVKILQGSLEKLEGQVHKTRRMFKKKLKSFMAEDKKIVKIVVASTAQQEYENSIMKTQLKTLQGSVEKLEGLHKTDHIEEKKLKEQEQKLQKSLILCYDYKETRDTLEQENSDLKDEVKTLQASVETLEGQLHETHLMHERKLKSSLAESEERIKIALESNAQLERKNSILMEQLKTLQGPEEKLERRLCETHETRVKLLKDTLEQDNSDLKDEVKTLHCSLDRLEEELRDTNRMLEKKLKELQKSQVLWYQSEETKDTPEQENSDLKDEVKTPQASVETVEGQVHESQRFNEEILNERDPEQQKYITLLSKYEAIKSEAQENTLNAIAEIENKKFALMKQLGILRYSLEDCATLL</sequence>
<feature type="coiled-coil region" evidence="1">
    <location>
        <begin position="231"/>
        <end position="276"/>
    </location>
</feature>
<feature type="compositionally biased region" description="Basic residues" evidence="2">
    <location>
        <begin position="1"/>
        <end position="13"/>
    </location>
</feature>
<name>A0A2D0REM9_ICTPU</name>
<proteinExistence type="predicted"/>
<gene>
    <name evidence="4" type="primary">LOC108268477</name>
</gene>
<evidence type="ECO:0000313" key="4">
    <source>
        <dbReference type="RefSeq" id="XP_017328978.1"/>
    </source>
</evidence>
<reference evidence="3" key="1">
    <citation type="journal article" date="2016" name="Nat. Commun.">
        <title>The channel catfish genome sequence provides insights into the evolution of scale formation in teleosts.</title>
        <authorList>
            <person name="Liu Z."/>
            <person name="Liu S."/>
            <person name="Yao J."/>
            <person name="Bao L."/>
            <person name="Zhang J."/>
            <person name="Li Y."/>
            <person name="Jiang C."/>
            <person name="Sun L."/>
            <person name="Wang R."/>
            <person name="Zhang Y."/>
            <person name="Zhou T."/>
            <person name="Zeng Q."/>
            <person name="Fu Q."/>
            <person name="Gao S."/>
            <person name="Li N."/>
            <person name="Koren S."/>
            <person name="Jiang Y."/>
            <person name="Zimin A."/>
            <person name="Xu P."/>
            <person name="Phillippy A.M."/>
            <person name="Geng X."/>
            <person name="Song L."/>
            <person name="Sun F."/>
            <person name="Li C."/>
            <person name="Wang X."/>
            <person name="Chen A."/>
            <person name="Jin Y."/>
            <person name="Yuan Z."/>
            <person name="Yang Y."/>
            <person name="Tan S."/>
            <person name="Peatman E."/>
            <person name="Lu J."/>
            <person name="Qin Z."/>
            <person name="Dunham R."/>
            <person name="Li Z."/>
            <person name="Sonstegard T."/>
            <person name="Feng J."/>
            <person name="Danzmann R.G."/>
            <person name="Schroeder S."/>
            <person name="Scheffler B."/>
            <person name="Duke M.V."/>
            <person name="Ballard L."/>
            <person name="Kucuktas H."/>
            <person name="Kaltenboeck L."/>
            <person name="Liu H."/>
            <person name="Armbruster J."/>
            <person name="Xie Y."/>
            <person name="Kirby M.L."/>
            <person name="Tian Y."/>
            <person name="Flanagan M.E."/>
            <person name="Mu W."/>
            <person name="Waldbieser G.C."/>
        </authorList>
    </citation>
    <scope>NUCLEOTIDE SEQUENCE [LARGE SCALE GENOMIC DNA]</scope>
    <source>
        <strain evidence="3">SDA103</strain>
    </source>
</reference>
<feature type="region of interest" description="Disordered" evidence="2">
    <location>
        <begin position="283"/>
        <end position="302"/>
    </location>
</feature>
<dbReference type="OrthoDB" id="10375536at2759"/>
<keyword evidence="1" id="KW-0175">Coiled coil</keyword>
<dbReference type="GeneID" id="108268477"/>
<protein>
    <submittedName>
        <fullName evidence="4">Polyamine-modulated factor 1-binding protein 1 isoform X1</fullName>
    </submittedName>
</protein>
<dbReference type="Gene3D" id="1.20.5.4090">
    <property type="match status" value="4"/>
</dbReference>
<feature type="coiled-coil region" evidence="1">
    <location>
        <begin position="127"/>
        <end position="204"/>
    </location>
</feature>
<reference evidence="4" key="2">
    <citation type="submission" date="2025-08" db="UniProtKB">
        <authorList>
            <consortium name="RefSeq"/>
        </authorList>
    </citation>
    <scope>IDENTIFICATION</scope>
    <source>
        <tissue evidence="4">Blood</tissue>
    </source>
</reference>
<dbReference type="Proteomes" id="UP000221080">
    <property type="component" value="Chromosome 8"/>
</dbReference>